<dbReference type="Pfam" id="PF06468">
    <property type="entry name" value="Spond_N"/>
    <property type="match status" value="1"/>
</dbReference>
<evidence type="ECO:0000313" key="3">
    <source>
        <dbReference type="EMBL" id="TWT88776.1"/>
    </source>
</evidence>
<dbReference type="OrthoDB" id="264824at2"/>
<dbReference type="NCBIfam" id="TIGR02595">
    <property type="entry name" value="PEP_CTERM"/>
    <property type="match status" value="1"/>
</dbReference>
<protein>
    <submittedName>
        <fullName evidence="3">Spondin</fullName>
    </submittedName>
</protein>
<dbReference type="Gene3D" id="2.60.40.2130">
    <property type="entry name" value="F-spondin domain"/>
    <property type="match status" value="1"/>
</dbReference>
<dbReference type="AlphaFoldDB" id="A0A5C5ZNR9"/>
<evidence type="ECO:0000256" key="1">
    <source>
        <dbReference type="SAM" id="SignalP"/>
    </source>
</evidence>
<dbReference type="InterPro" id="IPR009465">
    <property type="entry name" value="Spondin_N"/>
</dbReference>
<feature type="chain" id="PRO_5022701019" evidence="1">
    <location>
        <begin position="26"/>
        <end position="269"/>
    </location>
</feature>
<reference evidence="3 4" key="1">
    <citation type="submission" date="2019-02" db="EMBL/GenBank/DDBJ databases">
        <title>Deep-cultivation of Planctomycetes and their phenomic and genomic characterization uncovers novel biology.</title>
        <authorList>
            <person name="Wiegand S."/>
            <person name="Jogler M."/>
            <person name="Boedeker C."/>
            <person name="Pinto D."/>
            <person name="Vollmers J."/>
            <person name="Rivas-Marin E."/>
            <person name="Kohn T."/>
            <person name="Peeters S.H."/>
            <person name="Heuer A."/>
            <person name="Rast P."/>
            <person name="Oberbeckmann S."/>
            <person name="Bunk B."/>
            <person name="Jeske O."/>
            <person name="Meyerdierks A."/>
            <person name="Storesund J.E."/>
            <person name="Kallscheuer N."/>
            <person name="Luecker S."/>
            <person name="Lage O.M."/>
            <person name="Pohl T."/>
            <person name="Merkel B.J."/>
            <person name="Hornburger P."/>
            <person name="Mueller R.-W."/>
            <person name="Bruemmer F."/>
            <person name="Labrenz M."/>
            <person name="Spormann A.M."/>
            <person name="Op Den Camp H."/>
            <person name="Overmann J."/>
            <person name="Amann R."/>
            <person name="Jetten M.S.M."/>
            <person name="Mascher T."/>
            <person name="Medema M.H."/>
            <person name="Devos D.P."/>
            <person name="Kaster A.-K."/>
            <person name="Ovreas L."/>
            <person name="Rohde M."/>
            <person name="Galperin M.Y."/>
            <person name="Jogler C."/>
        </authorList>
    </citation>
    <scope>NUCLEOTIDE SEQUENCE [LARGE SCALE GENOMIC DNA]</scope>
    <source>
        <strain evidence="3 4">Mal64</strain>
    </source>
</reference>
<evidence type="ECO:0000313" key="4">
    <source>
        <dbReference type="Proteomes" id="UP000315440"/>
    </source>
</evidence>
<organism evidence="3 4">
    <name type="scientific">Pseudobythopirellula maris</name>
    <dbReference type="NCBI Taxonomy" id="2527991"/>
    <lineage>
        <taxon>Bacteria</taxon>
        <taxon>Pseudomonadati</taxon>
        <taxon>Planctomycetota</taxon>
        <taxon>Planctomycetia</taxon>
        <taxon>Pirellulales</taxon>
        <taxon>Lacipirellulaceae</taxon>
        <taxon>Pseudobythopirellula</taxon>
    </lineage>
</organism>
<gene>
    <name evidence="3" type="ORF">Mal64_22640</name>
</gene>
<dbReference type="RefSeq" id="WP_146400115.1">
    <property type="nucleotide sequence ID" value="NZ_SJPQ01000002.1"/>
</dbReference>
<dbReference type="NCBIfam" id="NF038123">
    <property type="entry name" value="NF038123_dom"/>
    <property type="match status" value="1"/>
</dbReference>
<proteinExistence type="predicted"/>
<evidence type="ECO:0000259" key="2">
    <source>
        <dbReference type="Pfam" id="PF06468"/>
    </source>
</evidence>
<keyword evidence="1" id="KW-0732">Signal</keyword>
<sequence length="269" mass="27841" precursor="true">MQRHIFTALATTLAFMLMLSVAVRADAQQLKITVENLNPAEGFFLTPMWFGLHDGSFDLFEPGAAASAGLELIAEDGDPSTLQGEFAAPGRLQGVVFGPGGFGSMAGQPPVIDAGETASATIDLINPAAYPYFSFASMVIPSNDAFIGNNNPIGYELFNAMGEFIGPTTIEIHGDMIWDSGTEVNNTAGAAFSEFGMDMATDEGGTVMAHPGLSNFEGVGTPVGTIGAGLAPGANDLVARITITQIPEPVSLALVALGAIGLASARRRE</sequence>
<accession>A0A5C5ZNR9</accession>
<dbReference type="Proteomes" id="UP000315440">
    <property type="component" value="Unassembled WGS sequence"/>
</dbReference>
<dbReference type="InterPro" id="IPR038678">
    <property type="entry name" value="Spondin_N_sf"/>
</dbReference>
<name>A0A5C5ZNR9_9BACT</name>
<comment type="caution">
    <text evidence="3">The sequence shown here is derived from an EMBL/GenBank/DDBJ whole genome shotgun (WGS) entry which is preliminary data.</text>
</comment>
<dbReference type="EMBL" id="SJPQ01000002">
    <property type="protein sequence ID" value="TWT88776.1"/>
    <property type="molecule type" value="Genomic_DNA"/>
</dbReference>
<keyword evidence="4" id="KW-1185">Reference proteome</keyword>
<feature type="signal peptide" evidence="1">
    <location>
        <begin position="1"/>
        <end position="25"/>
    </location>
</feature>
<dbReference type="InterPro" id="IPR013424">
    <property type="entry name" value="Ice-binding_C"/>
</dbReference>
<feature type="domain" description="Spondin" evidence="2">
    <location>
        <begin position="52"/>
        <end position="185"/>
    </location>
</feature>